<gene>
    <name evidence="10" type="ORF">DEJ48_14905</name>
</gene>
<evidence type="ECO:0000256" key="4">
    <source>
        <dbReference type="ARBA" id="ARBA00022692"/>
    </source>
</evidence>
<evidence type="ECO:0000256" key="5">
    <source>
        <dbReference type="ARBA" id="ARBA00022989"/>
    </source>
</evidence>
<feature type="transmembrane region" description="Helical" evidence="7">
    <location>
        <begin position="254"/>
        <end position="277"/>
    </location>
</feature>
<feature type="transmembrane region" description="Helical" evidence="7">
    <location>
        <begin position="756"/>
        <end position="780"/>
    </location>
</feature>
<feature type="transmembrane region" description="Helical" evidence="7">
    <location>
        <begin position="21"/>
        <end position="46"/>
    </location>
</feature>
<keyword evidence="4 7" id="KW-0812">Transmembrane</keyword>
<evidence type="ECO:0000259" key="8">
    <source>
        <dbReference type="Pfam" id="PF02687"/>
    </source>
</evidence>
<dbReference type="InterPro" id="IPR051447">
    <property type="entry name" value="Lipoprotein-release_system"/>
</dbReference>
<dbReference type="AlphaFoldDB" id="A0A5P2BVJ7"/>
<comment type="similarity">
    <text evidence="2">Belongs to the ABC-4 integral membrane protein family. LolC/E subfamily.</text>
</comment>
<keyword evidence="3" id="KW-1003">Cell membrane</keyword>
<name>A0A5P2BVJ7_STRVZ</name>
<feature type="transmembrane region" description="Helical" evidence="7">
    <location>
        <begin position="401"/>
        <end position="422"/>
    </location>
</feature>
<feature type="transmembrane region" description="Helical" evidence="7">
    <location>
        <begin position="349"/>
        <end position="369"/>
    </location>
</feature>
<dbReference type="InterPro" id="IPR003838">
    <property type="entry name" value="ABC3_permease_C"/>
</dbReference>
<feature type="transmembrane region" description="Helical" evidence="7">
    <location>
        <begin position="800"/>
        <end position="821"/>
    </location>
</feature>
<evidence type="ECO:0000313" key="11">
    <source>
        <dbReference type="Proteomes" id="UP000322927"/>
    </source>
</evidence>
<evidence type="ECO:0000256" key="3">
    <source>
        <dbReference type="ARBA" id="ARBA00022475"/>
    </source>
</evidence>
<dbReference type="OrthoDB" id="3924384at2"/>
<evidence type="ECO:0000256" key="2">
    <source>
        <dbReference type="ARBA" id="ARBA00005236"/>
    </source>
</evidence>
<feature type="transmembrane region" description="Helical" evidence="7">
    <location>
        <begin position="428"/>
        <end position="449"/>
    </location>
</feature>
<feature type="transmembrane region" description="Helical" evidence="7">
    <location>
        <begin position="473"/>
        <end position="492"/>
    </location>
</feature>
<feature type="domain" description="ABC3 transporter permease C-terminal" evidence="8">
    <location>
        <begin position="711"/>
        <end position="820"/>
    </location>
</feature>
<evidence type="ECO:0008006" key="12">
    <source>
        <dbReference type="Google" id="ProtNLM"/>
    </source>
</evidence>
<dbReference type="Pfam" id="PF02687">
    <property type="entry name" value="FtsX"/>
    <property type="match status" value="2"/>
</dbReference>
<proteinExistence type="inferred from homology"/>
<evidence type="ECO:0000256" key="7">
    <source>
        <dbReference type="SAM" id="Phobius"/>
    </source>
</evidence>
<feature type="transmembrane region" description="Helical" evidence="7">
    <location>
        <begin position="298"/>
        <end position="324"/>
    </location>
</feature>
<accession>A0A5P2BVJ7</accession>
<dbReference type="GO" id="GO:0098797">
    <property type="term" value="C:plasma membrane protein complex"/>
    <property type="evidence" value="ECO:0007669"/>
    <property type="project" value="TreeGrafter"/>
</dbReference>
<feature type="domain" description="MacB-like periplasmic core" evidence="9">
    <location>
        <begin position="478"/>
        <end position="677"/>
    </location>
</feature>
<feature type="transmembrane region" description="Helical" evidence="7">
    <location>
        <begin position="711"/>
        <end position="733"/>
    </location>
</feature>
<evidence type="ECO:0000256" key="6">
    <source>
        <dbReference type="ARBA" id="ARBA00023136"/>
    </source>
</evidence>
<evidence type="ECO:0000256" key="1">
    <source>
        <dbReference type="ARBA" id="ARBA00004651"/>
    </source>
</evidence>
<evidence type="ECO:0000259" key="9">
    <source>
        <dbReference type="Pfam" id="PF12704"/>
    </source>
</evidence>
<sequence length="837" mass="89084">MALDPYRLVFRSLGRSWRQRPARMVSAIAAGIGGVLLTTAMLLVSFSVLDAIKGASIGAIRDDVVAVEARAPGGITSDVADRAEQRTGVEASRVSVISTRASRPGQDSDPVIVFGIDQRLADLTDKDLARQIDRTELGADEVFLTEEWADDHGLREGDKVSVTSPEGVQKWRIAALLKGDVANRGAVVIAPQPAVATAFDRGTHSDVLLFDTKGKDRADVEAGLVKAVDGAADVKEPSEVLSGYSKTFRTSLTILGMFAAIAVITAGVVLFLTWRLALDDARTTLARMRLFGVRTRHLTLGSAAVMVPLLLGTYVVGAGLGIWVGTMLSAFTKQITDLTQQAVTPGLPWQWPVVGSFVAVVVMFALAWLSGVRRFTKITAIEAVTGRDQVALVPGGVRKPLLGGLGAVAVGVLLVVFGGAMIKSVSLLFLFIGAALLSMALPVVIGMVMRRGEPGPVRLAAARQLQLAWRRNAALAITFTVAIVASLSMAGVSSSIKDEVAGSVERWTRGELYVQAAEVGHNLQNEKFPLSLEKELHEVDGVDAVTSFTYSSVTHDGRKVQVWNWGKGDSEKLTDLETTKGDPDFVRTLKDDEIVISSNFARTQKLDVGDTMDMPLPSGHREVRVKSVLDDSASDGGMMVAGSGLYRELTASQGVYEYYIGVKDGADVATVQKALERKIGERYPEAVVLDQKGMRDAFAGITARLVSSFEAFAYVMFVLAVLVGGATLASGLVERQRALGLTRLAGATRRMISRQLVLESVVVAAASWLVALPVGILAIPGMIDAQAGQSGLVPPLSVPLVLSVISLPLVILCMLLALALGNPRRANPPLRVLLAQE</sequence>
<dbReference type="RefSeq" id="WP_150216585.1">
    <property type="nucleotide sequence ID" value="NZ_CP029192.1"/>
</dbReference>
<dbReference type="InterPro" id="IPR025857">
    <property type="entry name" value="MacB_PCD"/>
</dbReference>
<organism evidence="10 11">
    <name type="scientific">Streptomyces venezuelae</name>
    <dbReference type="NCBI Taxonomy" id="54571"/>
    <lineage>
        <taxon>Bacteria</taxon>
        <taxon>Bacillati</taxon>
        <taxon>Actinomycetota</taxon>
        <taxon>Actinomycetes</taxon>
        <taxon>Kitasatosporales</taxon>
        <taxon>Streptomycetaceae</taxon>
        <taxon>Streptomyces</taxon>
    </lineage>
</organism>
<reference evidence="10 11" key="1">
    <citation type="submission" date="2018-05" db="EMBL/GenBank/DDBJ databases">
        <title>Streptomyces venezuelae.</title>
        <authorList>
            <person name="Kim W."/>
            <person name="Lee N."/>
            <person name="Cho B.-K."/>
        </authorList>
    </citation>
    <scope>NUCLEOTIDE SEQUENCE [LARGE SCALE GENOMIC DNA]</scope>
    <source>
        <strain evidence="10 11">ATCC 14584</strain>
    </source>
</reference>
<evidence type="ECO:0000313" key="10">
    <source>
        <dbReference type="EMBL" id="QES34515.1"/>
    </source>
</evidence>
<keyword evidence="5 7" id="KW-1133">Transmembrane helix</keyword>
<dbReference type="Pfam" id="PF12704">
    <property type="entry name" value="MacB_PCD"/>
    <property type="match status" value="1"/>
</dbReference>
<dbReference type="GO" id="GO:0044874">
    <property type="term" value="P:lipoprotein localization to outer membrane"/>
    <property type="evidence" value="ECO:0007669"/>
    <property type="project" value="TreeGrafter"/>
</dbReference>
<dbReference type="Proteomes" id="UP000322927">
    <property type="component" value="Chromosome"/>
</dbReference>
<comment type="subcellular location">
    <subcellularLocation>
        <location evidence="1">Cell membrane</location>
        <topology evidence="1">Multi-pass membrane protein</topology>
    </subcellularLocation>
</comment>
<dbReference type="EMBL" id="CP029192">
    <property type="protein sequence ID" value="QES34515.1"/>
    <property type="molecule type" value="Genomic_DNA"/>
</dbReference>
<dbReference type="PANTHER" id="PTHR30489:SF0">
    <property type="entry name" value="LIPOPROTEIN-RELEASING SYSTEM TRANSMEMBRANE PROTEIN LOLE"/>
    <property type="match status" value="1"/>
</dbReference>
<dbReference type="PANTHER" id="PTHR30489">
    <property type="entry name" value="LIPOPROTEIN-RELEASING SYSTEM TRANSMEMBRANE PROTEIN LOLE"/>
    <property type="match status" value="1"/>
</dbReference>
<protein>
    <recommendedName>
        <fullName evidence="12">ABC transporter permease</fullName>
    </recommendedName>
</protein>
<keyword evidence="6 7" id="KW-0472">Membrane</keyword>
<feature type="domain" description="ABC3 transporter permease C-terminal" evidence="8">
    <location>
        <begin position="257"/>
        <end position="378"/>
    </location>
</feature>